<accession>A0A8A4TR97</accession>
<dbReference type="PANTHER" id="PTHR41775">
    <property type="entry name" value="SECRETED PROTEIN-RELATED"/>
    <property type="match status" value="1"/>
</dbReference>
<evidence type="ECO:0000256" key="2">
    <source>
        <dbReference type="ARBA" id="ARBA00022801"/>
    </source>
</evidence>
<dbReference type="RefSeq" id="WP_237382040.1">
    <property type="nucleotide sequence ID" value="NZ_CP071793.1"/>
</dbReference>
<protein>
    <submittedName>
        <fullName evidence="4">M6 family metalloprotease domain-containing protein</fullName>
    </submittedName>
</protein>
<dbReference type="InterPro" id="IPR008757">
    <property type="entry name" value="Peptidase_M6-like_domain"/>
</dbReference>
<organism evidence="4 5">
    <name type="scientific">Sulfidibacter corallicola</name>
    <dbReference type="NCBI Taxonomy" id="2818388"/>
    <lineage>
        <taxon>Bacteria</taxon>
        <taxon>Pseudomonadati</taxon>
        <taxon>Acidobacteriota</taxon>
        <taxon>Holophagae</taxon>
        <taxon>Acanthopleuribacterales</taxon>
        <taxon>Acanthopleuribacteraceae</taxon>
        <taxon>Sulfidibacter</taxon>
    </lineage>
</organism>
<dbReference type="InterPro" id="IPR002884">
    <property type="entry name" value="P_dom"/>
</dbReference>
<proteinExistence type="predicted"/>
<reference evidence="4" key="1">
    <citation type="submission" date="2021-03" db="EMBL/GenBank/DDBJ databases">
        <title>Acanthopleuribacteraceae sp. M133.</title>
        <authorList>
            <person name="Wang G."/>
        </authorList>
    </citation>
    <scope>NUCLEOTIDE SEQUENCE</scope>
    <source>
        <strain evidence="4">M133</strain>
    </source>
</reference>
<feature type="domain" description="P/Homo B" evidence="3">
    <location>
        <begin position="491"/>
        <end position="616"/>
    </location>
</feature>
<evidence type="ECO:0000313" key="5">
    <source>
        <dbReference type="Proteomes" id="UP000663929"/>
    </source>
</evidence>
<evidence type="ECO:0000259" key="3">
    <source>
        <dbReference type="PROSITE" id="PS51829"/>
    </source>
</evidence>
<name>A0A8A4TR97_SULCO</name>
<keyword evidence="5" id="KW-1185">Reference proteome</keyword>
<dbReference type="KEGG" id="scor:J3U87_05595"/>
<dbReference type="NCBIfam" id="TIGR03296">
    <property type="entry name" value="M6dom_TIGR03296"/>
    <property type="match status" value="1"/>
</dbReference>
<dbReference type="GO" id="GO:0008237">
    <property type="term" value="F:metallopeptidase activity"/>
    <property type="evidence" value="ECO:0007669"/>
    <property type="project" value="UniProtKB-KW"/>
</dbReference>
<dbReference type="Pfam" id="PF01483">
    <property type="entry name" value="P_proprotein"/>
    <property type="match status" value="1"/>
</dbReference>
<dbReference type="PROSITE" id="PS51829">
    <property type="entry name" value="P_HOMO_B"/>
    <property type="match status" value="1"/>
</dbReference>
<dbReference type="SUPFAM" id="SSF49785">
    <property type="entry name" value="Galactose-binding domain-like"/>
    <property type="match status" value="1"/>
</dbReference>
<keyword evidence="1" id="KW-0645">Protease</keyword>
<sequence length="616" mass="68355">MCGLFEDLRRFPQDQGPEIELVVDGDEHYATYERPDGYTVVYDADLGLYCFADLQNGQFVSTGIGSAEEPPRSLAKHLRERPEVASAKFNDRYFTFGPGADSPEPGLETFGQNDGLLPGRALHRGDVKGLTVLVNFKDVGTTITREEVDALVNGTDYREHGNFSSVREYFHLVSSGKLNYTSEVVGPVTLSHNRSHYIDHSLVKEALDLVVADGVDLSQFDSLDDGIVDAVTFLYAGESVYQGDLWPHNFTRRLFYGQVRTHFYMLTGLGSESSDLRIGTICHELGHMLCRFPDMYDYGKRDGDFERSQGIGRYCLMGSGNHLDNRRTPSPVCAYLRDLAGWCDQKVDLNRDGRYTARHADYDTVMKYRTSKPNEYFLIENRTKMGLDRFLPSSGLAIYHCDILGSNEWQNGSGSRHYQCALEQADGHRDLERNNNHGDGGDLFQRVAGSAFTHVTTPSSRSWDGTDSGLAVTDIGAPGQEIEFTIGAPSVAPARVEKGSAPDKPIPDNDPGGIHDVIRVGESGLVARMTLDLHIVHTWIGDLRVVLEAPTGRRVTLHNRQGEDADDIRTRFDSDTELSALIGVSIQGDWILRVSDTVGQDTGHLKSWSFQIQTVG</sequence>
<evidence type="ECO:0000313" key="4">
    <source>
        <dbReference type="EMBL" id="QTD51927.1"/>
    </source>
</evidence>
<keyword evidence="4" id="KW-0482">Metalloprotease</keyword>
<evidence type="ECO:0000256" key="1">
    <source>
        <dbReference type="ARBA" id="ARBA00022670"/>
    </source>
</evidence>
<dbReference type="Proteomes" id="UP000663929">
    <property type="component" value="Chromosome"/>
</dbReference>
<keyword evidence="2" id="KW-0378">Hydrolase</keyword>
<dbReference type="PANTHER" id="PTHR41775:SF1">
    <property type="entry name" value="PEPTIDASE M6-LIKE DOMAIN-CONTAINING PROTEIN"/>
    <property type="match status" value="1"/>
</dbReference>
<dbReference type="GO" id="GO:0006508">
    <property type="term" value="P:proteolysis"/>
    <property type="evidence" value="ECO:0007669"/>
    <property type="project" value="UniProtKB-KW"/>
</dbReference>
<dbReference type="AlphaFoldDB" id="A0A8A4TR97"/>
<gene>
    <name evidence="4" type="ORF">J3U87_05595</name>
</gene>
<dbReference type="Gene3D" id="2.60.120.260">
    <property type="entry name" value="Galactose-binding domain-like"/>
    <property type="match status" value="1"/>
</dbReference>
<dbReference type="GO" id="GO:0004252">
    <property type="term" value="F:serine-type endopeptidase activity"/>
    <property type="evidence" value="ECO:0007669"/>
    <property type="project" value="InterPro"/>
</dbReference>
<dbReference type="EMBL" id="CP071793">
    <property type="protein sequence ID" value="QTD51927.1"/>
    <property type="molecule type" value="Genomic_DNA"/>
</dbReference>
<dbReference type="InterPro" id="IPR008979">
    <property type="entry name" value="Galactose-bd-like_sf"/>
</dbReference>